<accession>A0A4Z1F7R4</accession>
<dbReference type="Proteomes" id="UP000297910">
    <property type="component" value="Unassembled WGS sequence"/>
</dbReference>
<dbReference type="AlphaFoldDB" id="A0A4Z1F7R4"/>
<feature type="region of interest" description="Disordered" evidence="1">
    <location>
        <begin position="275"/>
        <end position="320"/>
    </location>
</feature>
<sequence>MNIINHEGRAVPLAPVHTIVICPTVDYKAPNYICYDYVCQYCLKGDQGVQILYYSQEAVDPHQNGPRVYTRLYHDHRYQVYATNEYEMPPQHSKAKICHFWCQHERTWYYFPWSDPIPGVLQDDGNIPFPDPVSGHTIIDSSSVPAGFRSYREGDTLFDTNWQTIPSSPSFQLGTNFATPNLDIGSSRSRSSESCGIIVTPRSEYNILGAHRLPTNSQIPAEPISQTGVQQLRRGGAVLVSELTESERTPTRAVYGRGGGEEGRLTEVSIPRVITGGAGRGNGSGNDNTNPPIGPRGGVNGRGYNRGRGGRPTRIWNWHN</sequence>
<evidence type="ECO:0000313" key="2">
    <source>
        <dbReference type="EMBL" id="TGO18783.1"/>
    </source>
</evidence>
<feature type="compositionally biased region" description="Gly residues" evidence="1">
    <location>
        <begin position="295"/>
        <end position="307"/>
    </location>
</feature>
<reference evidence="2 3" key="1">
    <citation type="submission" date="2017-12" db="EMBL/GenBank/DDBJ databases">
        <title>Comparative genomics of Botrytis spp.</title>
        <authorList>
            <person name="Valero-Jimenez C.A."/>
            <person name="Tapia P."/>
            <person name="Veloso J."/>
            <person name="Silva-Moreno E."/>
            <person name="Staats M."/>
            <person name="Valdes J.H."/>
            <person name="Van Kan J.A.L."/>
        </authorList>
    </citation>
    <scope>NUCLEOTIDE SEQUENCE [LARGE SCALE GENOMIC DNA]</scope>
    <source>
        <strain evidence="2 3">Bp0003</strain>
    </source>
</reference>
<keyword evidence="3" id="KW-1185">Reference proteome</keyword>
<evidence type="ECO:0000313" key="3">
    <source>
        <dbReference type="Proteomes" id="UP000297910"/>
    </source>
</evidence>
<gene>
    <name evidence="2" type="ORF">BPAE_0364g00070</name>
</gene>
<protein>
    <submittedName>
        <fullName evidence="2">Uncharacterized protein</fullName>
    </submittedName>
</protein>
<comment type="caution">
    <text evidence="2">The sequence shown here is derived from an EMBL/GenBank/DDBJ whole genome shotgun (WGS) entry which is preliminary data.</text>
</comment>
<name>A0A4Z1F7R4_9HELO</name>
<dbReference type="EMBL" id="PQXI01000362">
    <property type="protein sequence ID" value="TGO18783.1"/>
    <property type="molecule type" value="Genomic_DNA"/>
</dbReference>
<organism evidence="2 3">
    <name type="scientific">Botrytis paeoniae</name>
    <dbReference type="NCBI Taxonomy" id="278948"/>
    <lineage>
        <taxon>Eukaryota</taxon>
        <taxon>Fungi</taxon>
        <taxon>Dikarya</taxon>
        <taxon>Ascomycota</taxon>
        <taxon>Pezizomycotina</taxon>
        <taxon>Leotiomycetes</taxon>
        <taxon>Helotiales</taxon>
        <taxon>Sclerotiniaceae</taxon>
        <taxon>Botrytis</taxon>
    </lineage>
</organism>
<evidence type="ECO:0000256" key="1">
    <source>
        <dbReference type="SAM" id="MobiDB-lite"/>
    </source>
</evidence>
<proteinExistence type="predicted"/>